<reference evidence="3" key="1">
    <citation type="submission" date="2021-01" db="EMBL/GenBank/DDBJ databases">
        <authorList>
            <person name="Corre E."/>
            <person name="Pelletier E."/>
            <person name="Niang G."/>
            <person name="Scheremetjew M."/>
            <person name="Finn R."/>
            <person name="Kale V."/>
            <person name="Holt S."/>
            <person name="Cochrane G."/>
            <person name="Meng A."/>
            <person name="Brown T."/>
            <person name="Cohen L."/>
        </authorList>
    </citation>
    <scope>NUCLEOTIDE SEQUENCE</scope>
    <source>
        <strain evidence="3">RCC3387</strain>
    </source>
</reference>
<proteinExistence type="predicted"/>
<feature type="region of interest" description="Disordered" evidence="1">
    <location>
        <begin position="1"/>
        <end position="41"/>
    </location>
</feature>
<evidence type="ECO:0000256" key="2">
    <source>
        <dbReference type="SAM" id="Phobius"/>
    </source>
</evidence>
<feature type="transmembrane region" description="Helical" evidence="2">
    <location>
        <begin position="69"/>
        <end position="89"/>
    </location>
</feature>
<dbReference type="EMBL" id="HBGW01013497">
    <property type="protein sequence ID" value="CAD9517750.1"/>
    <property type="molecule type" value="Transcribed_RNA"/>
</dbReference>
<keyword evidence="2" id="KW-1133">Transmembrane helix</keyword>
<keyword evidence="2" id="KW-0472">Membrane</keyword>
<evidence type="ECO:0000256" key="1">
    <source>
        <dbReference type="SAM" id="MobiDB-lite"/>
    </source>
</evidence>
<sequence length="112" mass="12186">MASAVGDLQELRKRKTAEAPAPKPQPVAAPASASDGDTGPSEYEKEYIDYFRNKYGENPRSDFLGIDGMALFCLIYIVIAGVVLSILYFSVYARAPREFFGGTSAKPGTAWK</sequence>
<organism evidence="3">
    <name type="scientific">Zooxanthella nutricula</name>
    <dbReference type="NCBI Taxonomy" id="1333877"/>
    <lineage>
        <taxon>Eukaryota</taxon>
        <taxon>Sar</taxon>
        <taxon>Alveolata</taxon>
        <taxon>Dinophyceae</taxon>
        <taxon>Peridiniales</taxon>
        <taxon>Peridiniales incertae sedis</taxon>
        <taxon>Zooxanthella</taxon>
    </lineage>
</organism>
<dbReference type="AlphaFoldDB" id="A0A6U9LSC2"/>
<evidence type="ECO:0000313" key="3">
    <source>
        <dbReference type="EMBL" id="CAD9517750.1"/>
    </source>
</evidence>
<gene>
    <name evidence="3" type="ORF">BRAN1462_LOCUS8595</name>
</gene>
<name>A0A6U9LSC2_9DINO</name>
<keyword evidence="2" id="KW-0812">Transmembrane</keyword>
<accession>A0A6U9LSC2</accession>
<protein>
    <submittedName>
        <fullName evidence="3">Uncharacterized protein</fullName>
    </submittedName>
</protein>